<dbReference type="InterPro" id="IPR007117">
    <property type="entry name" value="Expansin_CBD"/>
</dbReference>
<dbReference type="InterPro" id="IPR007118">
    <property type="entry name" value="Expan_Lol_pI"/>
</dbReference>
<dbReference type="InterPro" id="IPR007112">
    <property type="entry name" value="Expansin/allergen_DPBB_dom"/>
</dbReference>
<feature type="compositionally biased region" description="Polar residues" evidence="8">
    <location>
        <begin position="70"/>
        <end position="89"/>
    </location>
</feature>
<dbReference type="GO" id="GO:0005576">
    <property type="term" value="C:extracellular region"/>
    <property type="evidence" value="ECO:0007669"/>
    <property type="project" value="InterPro"/>
</dbReference>
<accession>A0A7I4EGB3</accession>
<dbReference type="Gene3D" id="2.40.40.10">
    <property type="entry name" value="RlpA-like domain"/>
    <property type="match status" value="1"/>
</dbReference>
<evidence type="ECO:0000256" key="7">
    <source>
        <dbReference type="ARBA" id="ARBA00023136"/>
    </source>
</evidence>
<feature type="compositionally biased region" description="Polar residues" evidence="8">
    <location>
        <begin position="311"/>
        <end position="321"/>
    </location>
</feature>
<feature type="region of interest" description="Disordered" evidence="8">
    <location>
        <begin position="115"/>
        <end position="187"/>
    </location>
</feature>
<feature type="region of interest" description="Disordered" evidence="8">
    <location>
        <begin position="421"/>
        <end position="448"/>
    </location>
</feature>
<dbReference type="PROSITE" id="PS50842">
    <property type="entry name" value="EXPANSIN_EG45"/>
    <property type="match status" value="1"/>
</dbReference>
<evidence type="ECO:0000256" key="1">
    <source>
        <dbReference type="ARBA" id="ARBA00004170"/>
    </source>
</evidence>
<feature type="domain" description="Expansin-like CBD" evidence="10">
    <location>
        <begin position="654"/>
        <end position="732"/>
    </location>
</feature>
<evidence type="ECO:0000256" key="4">
    <source>
        <dbReference type="ARBA" id="ARBA00022512"/>
    </source>
</evidence>
<feature type="compositionally biased region" description="Polar residues" evidence="8">
    <location>
        <begin position="329"/>
        <end position="343"/>
    </location>
</feature>
<reference evidence="11 12" key="1">
    <citation type="journal article" date="2008" name="Science">
        <title>The Physcomitrella genome reveals evolutionary insights into the conquest of land by plants.</title>
        <authorList>
            <person name="Rensing S."/>
            <person name="Lang D."/>
            <person name="Zimmer A."/>
            <person name="Terry A."/>
            <person name="Salamov A."/>
            <person name="Shapiro H."/>
            <person name="Nishiyama T."/>
            <person name="Perroud P.-F."/>
            <person name="Lindquist E."/>
            <person name="Kamisugi Y."/>
            <person name="Tanahashi T."/>
            <person name="Sakakibara K."/>
            <person name="Fujita T."/>
            <person name="Oishi K."/>
            <person name="Shin-I T."/>
            <person name="Kuroki Y."/>
            <person name="Toyoda A."/>
            <person name="Suzuki Y."/>
            <person name="Hashimoto A."/>
            <person name="Yamaguchi K."/>
            <person name="Sugano A."/>
            <person name="Kohara Y."/>
            <person name="Fujiyama A."/>
            <person name="Anterola A."/>
            <person name="Aoki S."/>
            <person name="Ashton N."/>
            <person name="Barbazuk W.B."/>
            <person name="Barker E."/>
            <person name="Bennetzen J."/>
            <person name="Bezanilla M."/>
            <person name="Blankenship R."/>
            <person name="Cho S.H."/>
            <person name="Dutcher S."/>
            <person name="Estelle M."/>
            <person name="Fawcett J.A."/>
            <person name="Gundlach H."/>
            <person name="Hanada K."/>
            <person name="Heyl A."/>
            <person name="Hicks K.A."/>
            <person name="Hugh J."/>
            <person name="Lohr M."/>
            <person name="Mayer K."/>
            <person name="Melkozernov A."/>
            <person name="Murata T."/>
            <person name="Nelson D."/>
            <person name="Pils B."/>
            <person name="Prigge M."/>
            <person name="Reiss B."/>
            <person name="Renner T."/>
            <person name="Rombauts S."/>
            <person name="Rushton P."/>
            <person name="Sanderfoot A."/>
            <person name="Schween G."/>
            <person name="Shiu S.-H."/>
            <person name="Stueber K."/>
            <person name="Theodoulou F.L."/>
            <person name="Tu H."/>
            <person name="Van de Peer Y."/>
            <person name="Verrier P.J."/>
            <person name="Waters E."/>
            <person name="Wood A."/>
            <person name="Yang L."/>
            <person name="Cove D."/>
            <person name="Cuming A."/>
            <person name="Hasebe M."/>
            <person name="Lucas S."/>
            <person name="Mishler D.B."/>
            <person name="Reski R."/>
            <person name="Grigoriev I."/>
            <person name="Quatrano R.S."/>
            <person name="Boore J.L."/>
        </authorList>
    </citation>
    <scope>NUCLEOTIDE SEQUENCE [LARGE SCALE GENOMIC DNA]</scope>
    <source>
        <strain evidence="11 12">cv. Gransden 2004</strain>
    </source>
</reference>
<comment type="subcellular location">
    <subcellularLocation>
        <location evidence="1">Membrane</location>
        <topology evidence="1">Peripheral membrane protein</topology>
    </subcellularLocation>
    <subcellularLocation>
        <location evidence="2">Secreted</location>
        <location evidence="2">Cell wall</location>
    </subcellularLocation>
</comment>
<dbReference type="CDD" id="cd22274">
    <property type="entry name" value="DPBB_EXPA_N"/>
    <property type="match status" value="1"/>
</dbReference>
<reference evidence="11" key="3">
    <citation type="submission" date="2020-12" db="UniProtKB">
        <authorList>
            <consortium name="EnsemblPlants"/>
        </authorList>
    </citation>
    <scope>IDENTIFICATION</scope>
</reference>
<feature type="region of interest" description="Disordered" evidence="8">
    <location>
        <begin position="61"/>
        <end position="89"/>
    </location>
</feature>
<evidence type="ECO:0008006" key="13">
    <source>
        <dbReference type="Google" id="ProtNLM"/>
    </source>
</evidence>
<dbReference type="GO" id="GO:0016020">
    <property type="term" value="C:membrane"/>
    <property type="evidence" value="ECO:0007669"/>
    <property type="project" value="UniProtKB-SubCell"/>
</dbReference>
<evidence type="ECO:0000259" key="9">
    <source>
        <dbReference type="PROSITE" id="PS50842"/>
    </source>
</evidence>
<dbReference type="SUPFAM" id="SSF50685">
    <property type="entry name" value="Barwin-like endoglucanases"/>
    <property type="match status" value="1"/>
</dbReference>
<sequence>MVLMVSYFESRLTTLLFLKLTKTVCPFRVTARMAAMWVVALLLVSGVLVHSEEIIQATVEKVSDRPSSPAVETSPATVETEPENPSNTTHQAVLAASSVGTQEVLVSLDLTRGTLEDVPNTSMSPESSVDGSSFGTAAENDGDTAASPSEEPTSDAPEVVFASDPSEQSGHLVPNMNITLDGSSGAAGDGSSFTTLFDDASDSNEGGVLTDINLDLGDGKQGDFSTASLPDDQSEQGFDSFSVQGGGGDDSQSGHLVEGLDINIDSDPSNSGSSFSTNNVYPGEPDEFASSGEGHLVPGMPTISEDEDGASFSQFQGTQPEAENDDAIFSSNDGTFDPSTTADTLAEGHLVPGMPTISVTDPSGDPNAKSFSSLSNDDMDLDPSLADNDFYAEQSNEFASSGEGHLVPGMPTISVDESGARFSQLEETQPDAQDDDSIFSSHDSTSDPFNTDDSFAEGHLVPGMPSISSFEKNADFKGSSFSTETTLSTDDQPDEVFARKAGYAPVPRSYGGVWRNARSTFYGGMDAAGTMSGACGYGNLYASGYGVHTTALSSALFKNGMACGACFEVQCGGKGKPCKPGSVVVTATNFCPPNPGQSANNGGWCNPPNEHFDLSYPAFVKIADPKAGAVPLQYRRVPCQKQGGIRFTINGNCNFILVTITNVGGSGVVTAAYLKGDKTEWSPLSRNWGANWQCRRNYCGQGISIKIVTSDNKVSVTKLAKSDWCFGKTFIGKQV</sequence>
<dbReference type="Pfam" id="PF03330">
    <property type="entry name" value="DPBB_1"/>
    <property type="match status" value="1"/>
</dbReference>
<keyword evidence="6" id="KW-0732">Signal</keyword>
<evidence type="ECO:0000256" key="6">
    <source>
        <dbReference type="ARBA" id="ARBA00022729"/>
    </source>
</evidence>
<feature type="compositionally biased region" description="Low complexity" evidence="8">
    <location>
        <begin position="261"/>
        <end position="279"/>
    </location>
</feature>
<dbReference type="Gene3D" id="2.60.40.760">
    <property type="entry name" value="Expansin, cellulose-binding-like domain"/>
    <property type="match status" value="1"/>
</dbReference>
<dbReference type="EMBL" id="ABEU02000008">
    <property type="status" value="NOT_ANNOTATED_CDS"/>
    <property type="molecule type" value="Genomic_DNA"/>
</dbReference>
<feature type="region of interest" description="Disordered" evidence="8">
    <location>
        <begin position="221"/>
        <end position="382"/>
    </location>
</feature>
<evidence type="ECO:0000256" key="3">
    <source>
        <dbReference type="ARBA" id="ARBA00005392"/>
    </source>
</evidence>
<dbReference type="InterPro" id="IPR009009">
    <property type="entry name" value="RlpA-like_DPBB"/>
</dbReference>
<evidence type="ECO:0000256" key="5">
    <source>
        <dbReference type="ARBA" id="ARBA00022525"/>
    </source>
</evidence>
<dbReference type="InParanoid" id="A0A7I4EGB3"/>
<evidence type="ECO:0000313" key="11">
    <source>
        <dbReference type="EnsemblPlants" id="Pp3c8_870V3.2"/>
    </source>
</evidence>
<dbReference type="GO" id="GO:0009664">
    <property type="term" value="P:plant-type cell wall organization"/>
    <property type="evidence" value="ECO:0007669"/>
    <property type="project" value="InterPro"/>
</dbReference>
<dbReference type="InterPro" id="IPR002963">
    <property type="entry name" value="Expansin"/>
</dbReference>
<dbReference type="PRINTS" id="PR01225">
    <property type="entry name" value="EXPANSNFAMLY"/>
</dbReference>
<feature type="compositionally biased region" description="Acidic residues" evidence="8">
    <location>
        <begin position="428"/>
        <end position="437"/>
    </location>
</feature>
<dbReference type="InterPro" id="IPR036749">
    <property type="entry name" value="Expansin_CBD_sf"/>
</dbReference>
<dbReference type="InterPro" id="IPR036908">
    <property type="entry name" value="RlpA-like_sf"/>
</dbReference>
<protein>
    <recommendedName>
        <fullName evidence="13">Expansin</fullName>
    </recommendedName>
</protein>
<proteinExistence type="inferred from homology"/>
<dbReference type="EnsemblPlants" id="Pp3c8_870V3.2">
    <property type="protein sequence ID" value="Pp3c8_870V3.2"/>
    <property type="gene ID" value="Pp3c8_870"/>
</dbReference>
<feature type="compositionally biased region" description="Polar residues" evidence="8">
    <location>
        <begin position="119"/>
        <end position="135"/>
    </location>
</feature>
<dbReference type="Gramene" id="Pp3c8_870V3.2">
    <property type="protein sequence ID" value="Pp3c8_870V3.2"/>
    <property type="gene ID" value="Pp3c8_870"/>
</dbReference>
<evidence type="ECO:0000256" key="2">
    <source>
        <dbReference type="ARBA" id="ARBA00004191"/>
    </source>
</evidence>
<dbReference type="Pfam" id="PF01357">
    <property type="entry name" value="Expansin_C"/>
    <property type="match status" value="1"/>
</dbReference>
<evidence type="ECO:0000256" key="8">
    <source>
        <dbReference type="SAM" id="MobiDB-lite"/>
    </source>
</evidence>
<comment type="similarity">
    <text evidence="3">Belongs to the expansin family. Expansin A subfamily.</text>
</comment>
<feature type="domain" description="Expansin-like EG45" evidence="9">
    <location>
        <begin position="532"/>
        <end position="644"/>
    </location>
</feature>
<keyword evidence="12" id="KW-1185">Reference proteome</keyword>
<dbReference type="SUPFAM" id="SSF49590">
    <property type="entry name" value="PHL pollen allergen"/>
    <property type="match status" value="1"/>
</dbReference>
<reference evidence="11 12" key="2">
    <citation type="journal article" date="2018" name="Plant J.">
        <title>The Physcomitrella patens chromosome-scale assembly reveals moss genome structure and evolution.</title>
        <authorList>
            <person name="Lang D."/>
            <person name="Ullrich K.K."/>
            <person name="Murat F."/>
            <person name="Fuchs J."/>
            <person name="Jenkins J."/>
            <person name="Haas F.B."/>
            <person name="Piednoel M."/>
            <person name="Gundlach H."/>
            <person name="Van Bel M."/>
            <person name="Meyberg R."/>
            <person name="Vives C."/>
            <person name="Morata J."/>
            <person name="Symeonidi A."/>
            <person name="Hiss M."/>
            <person name="Muchero W."/>
            <person name="Kamisugi Y."/>
            <person name="Saleh O."/>
            <person name="Blanc G."/>
            <person name="Decker E.L."/>
            <person name="van Gessel N."/>
            <person name="Grimwood J."/>
            <person name="Hayes R.D."/>
            <person name="Graham S.W."/>
            <person name="Gunter L.E."/>
            <person name="McDaniel S.F."/>
            <person name="Hoernstein S.N.W."/>
            <person name="Larsson A."/>
            <person name="Li F.W."/>
            <person name="Perroud P.F."/>
            <person name="Phillips J."/>
            <person name="Ranjan P."/>
            <person name="Rokshar D.S."/>
            <person name="Rothfels C.J."/>
            <person name="Schneider L."/>
            <person name="Shu S."/>
            <person name="Stevenson D.W."/>
            <person name="Thummler F."/>
            <person name="Tillich M."/>
            <person name="Villarreal Aguilar J.C."/>
            <person name="Widiez T."/>
            <person name="Wong G.K."/>
            <person name="Wymore A."/>
            <person name="Zhang Y."/>
            <person name="Zimmer A.D."/>
            <person name="Quatrano R.S."/>
            <person name="Mayer K.F.X."/>
            <person name="Goodstein D."/>
            <person name="Casacuberta J.M."/>
            <person name="Vandepoele K."/>
            <person name="Reski R."/>
            <person name="Cuming A.C."/>
            <person name="Tuskan G.A."/>
            <person name="Maumus F."/>
            <person name="Salse J."/>
            <person name="Schmutz J."/>
            <person name="Rensing S.A."/>
        </authorList>
    </citation>
    <scope>NUCLEOTIDE SEQUENCE [LARGE SCALE GENOMIC DNA]</scope>
    <source>
        <strain evidence="11 12">cv. Gransden 2004</strain>
    </source>
</reference>
<keyword evidence="5" id="KW-0964">Secreted</keyword>
<keyword evidence="4" id="KW-0134">Cell wall</keyword>
<evidence type="ECO:0000313" key="12">
    <source>
        <dbReference type="Proteomes" id="UP000006727"/>
    </source>
</evidence>
<dbReference type="SMART" id="SM00837">
    <property type="entry name" value="DPBB_1"/>
    <property type="match status" value="1"/>
</dbReference>
<dbReference type="AlphaFoldDB" id="A0A7I4EGB3"/>
<feature type="compositionally biased region" description="Polar residues" evidence="8">
    <location>
        <begin position="438"/>
        <end position="448"/>
    </location>
</feature>
<dbReference type="PRINTS" id="PR01226">
    <property type="entry name" value="EXPANSIN"/>
</dbReference>
<name>A0A7I4EGB3_PHYPA</name>
<dbReference type="PROSITE" id="PS50843">
    <property type="entry name" value="EXPANSIN_CBD"/>
    <property type="match status" value="1"/>
</dbReference>
<gene>
    <name evidence="11" type="primary">LOC112285885</name>
</gene>
<dbReference type="Proteomes" id="UP000006727">
    <property type="component" value="Chromosome 8"/>
</dbReference>
<organism evidence="11 12">
    <name type="scientific">Physcomitrium patens</name>
    <name type="common">Spreading-leaved earth moss</name>
    <name type="synonym">Physcomitrella patens</name>
    <dbReference type="NCBI Taxonomy" id="3218"/>
    <lineage>
        <taxon>Eukaryota</taxon>
        <taxon>Viridiplantae</taxon>
        <taxon>Streptophyta</taxon>
        <taxon>Embryophyta</taxon>
        <taxon>Bryophyta</taxon>
        <taxon>Bryophytina</taxon>
        <taxon>Bryopsida</taxon>
        <taxon>Funariidae</taxon>
        <taxon>Funariales</taxon>
        <taxon>Funariaceae</taxon>
        <taxon>Physcomitrium</taxon>
    </lineage>
</organism>
<dbReference type="PANTHER" id="PTHR31867">
    <property type="entry name" value="EXPANSIN-A15"/>
    <property type="match status" value="1"/>
</dbReference>
<evidence type="ECO:0000259" key="10">
    <source>
        <dbReference type="PROSITE" id="PS50843"/>
    </source>
</evidence>
<keyword evidence="7" id="KW-0472">Membrane</keyword>